<evidence type="ECO:0000256" key="3">
    <source>
        <dbReference type="ARBA" id="ARBA00022806"/>
    </source>
</evidence>
<evidence type="ECO:0000256" key="5">
    <source>
        <dbReference type="ARBA" id="ARBA00023118"/>
    </source>
</evidence>
<keyword evidence="9" id="KW-1185">Reference proteome</keyword>
<reference evidence="8 9" key="1">
    <citation type="journal article" date="2015" name="Genome Announc.">
        <title>Genome Sequence of a Sulfate-Reducing Thermophilic Bacterium, Thermodesulfobacterium commune DSM 2178T (Phylum Thermodesulfobacteria).</title>
        <authorList>
            <person name="Bhatnagar S."/>
            <person name="Badger J.H."/>
            <person name="Madupu R."/>
            <person name="Khouri H.M."/>
            <person name="O'Connor E.M."/>
            <person name="Robb F.T."/>
            <person name="Ward N.L."/>
            <person name="Eisen J.A."/>
        </authorList>
    </citation>
    <scope>NUCLEOTIDE SEQUENCE [LARGE SCALE GENOMIC DNA]</scope>
    <source>
        <strain evidence="8 9">DSM 2178</strain>
    </source>
</reference>
<dbReference type="HOGENOM" id="CLU_502152_0_0_0"/>
<gene>
    <name evidence="8" type="ORF">HL41_07715</name>
</gene>
<evidence type="ECO:0000256" key="2">
    <source>
        <dbReference type="ARBA" id="ARBA00022801"/>
    </source>
</evidence>
<evidence type="ECO:0000313" key="9">
    <source>
        <dbReference type="Proteomes" id="UP000028481"/>
    </source>
</evidence>
<evidence type="ECO:0000313" key="8">
    <source>
        <dbReference type="EMBL" id="AIH04569.1"/>
    </source>
</evidence>
<keyword evidence="3" id="KW-0347">Helicase</keyword>
<dbReference type="Proteomes" id="UP000028481">
    <property type="component" value="Chromosome"/>
</dbReference>
<dbReference type="eggNOG" id="COG1203">
    <property type="taxonomic scope" value="Bacteria"/>
</dbReference>
<dbReference type="InterPro" id="IPR006474">
    <property type="entry name" value="Helicase_Cas3_CRISPR-ass_core"/>
</dbReference>
<dbReference type="InterPro" id="IPR050079">
    <property type="entry name" value="DEAD_box_RNA_helicase"/>
</dbReference>
<evidence type="ECO:0000256" key="1">
    <source>
        <dbReference type="ARBA" id="ARBA00022741"/>
    </source>
</evidence>
<keyword evidence="5" id="KW-0051">Antiviral defense</keyword>
<protein>
    <recommendedName>
        <fullName evidence="7">Helicase ATP-binding domain-containing protein</fullName>
    </recommendedName>
</protein>
<dbReference type="SMART" id="SM00490">
    <property type="entry name" value="HELICc"/>
    <property type="match status" value="1"/>
</dbReference>
<dbReference type="InterPro" id="IPR001650">
    <property type="entry name" value="Helicase_C-like"/>
</dbReference>
<dbReference type="Gene3D" id="3.40.50.300">
    <property type="entry name" value="P-loop containing nucleotide triphosphate hydrolases"/>
    <property type="match status" value="2"/>
</dbReference>
<dbReference type="GO" id="GO:0051607">
    <property type="term" value="P:defense response to virus"/>
    <property type="evidence" value="ECO:0007669"/>
    <property type="project" value="UniProtKB-KW"/>
</dbReference>
<keyword evidence="1" id="KW-0547">Nucleotide-binding</keyword>
<accession>A0A075WTJ2</accession>
<dbReference type="GO" id="GO:0005829">
    <property type="term" value="C:cytosol"/>
    <property type="evidence" value="ECO:0007669"/>
    <property type="project" value="TreeGrafter"/>
</dbReference>
<dbReference type="PANTHER" id="PTHR47959">
    <property type="entry name" value="ATP-DEPENDENT RNA HELICASE RHLE-RELATED"/>
    <property type="match status" value="1"/>
</dbReference>
<dbReference type="GO" id="GO:0003724">
    <property type="term" value="F:RNA helicase activity"/>
    <property type="evidence" value="ECO:0007669"/>
    <property type="project" value="TreeGrafter"/>
</dbReference>
<dbReference type="KEGG" id="tcm:HL41_07715"/>
<dbReference type="InterPro" id="IPR027417">
    <property type="entry name" value="P-loop_NTPase"/>
</dbReference>
<dbReference type="NCBIfam" id="TIGR01587">
    <property type="entry name" value="cas3_core"/>
    <property type="match status" value="1"/>
</dbReference>
<evidence type="ECO:0000256" key="4">
    <source>
        <dbReference type="ARBA" id="ARBA00022840"/>
    </source>
</evidence>
<keyword evidence="4" id="KW-0067">ATP-binding</keyword>
<evidence type="ECO:0000259" key="7">
    <source>
        <dbReference type="PROSITE" id="PS51192"/>
    </source>
</evidence>
<dbReference type="PaxDb" id="289377-HL41_07715"/>
<dbReference type="PROSITE" id="PS51192">
    <property type="entry name" value="HELICASE_ATP_BIND_1"/>
    <property type="match status" value="1"/>
</dbReference>
<dbReference type="Pfam" id="PF00270">
    <property type="entry name" value="DEAD"/>
    <property type="match status" value="1"/>
</dbReference>
<dbReference type="InterPro" id="IPR011545">
    <property type="entry name" value="DEAD/DEAH_box_helicase_dom"/>
</dbReference>
<dbReference type="GO" id="GO:0005524">
    <property type="term" value="F:ATP binding"/>
    <property type="evidence" value="ECO:0007669"/>
    <property type="project" value="UniProtKB-KW"/>
</dbReference>
<dbReference type="EMBL" id="CP008796">
    <property type="protein sequence ID" value="AIH04569.1"/>
    <property type="molecule type" value="Genomic_DNA"/>
</dbReference>
<organism evidence="8 9">
    <name type="scientific">Thermodesulfobacterium commune DSM 2178</name>
    <dbReference type="NCBI Taxonomy" id="289377"/>
    <lineage>
        <taxon>Bacteria</taxon>
        <taxon>Pseudomonadati</taxon>
        <taxon>Thermodesulfobacteriota</taxon>
        <taxon>Thermodesulfobacteria</taxon>
        <taxon>Thermodesulfobacteriales</taxon>
        <taxon>Thermodesulfobacteriaceae</taxon>
        <taxon>Thermodesulfobacterium</taxon>
    </lineage>
</organism>
<keyword evidence="2" id="KW-0378">Hydrolase</keyword>
<feature type="domain" description="Helicase ATP-binding" evidence="7">
    <location>
        <begin position="30"/>
        <end position="210"/>
    </location>
</feature>
<dbReference type="SMART" id="SM00487">
    <property type="entry name" value="DEXDc"/>
    <property type="match status" value="1"/>
</dbReference>
<dbReference type="GO" id="GO:0016787">
    <property type="term" value="F:hydrolase activity"/>
    <property type="evidence" value="ECO:0007669"/>
    <property type="project" value="UniProtKB-KW"/>
</dbReference>
<comment type="similarity">
    <text evidence="6">Belongs to the DEAD box helicase family.</text>
</comment>
<evidence type="ECO:0000256" key="6">
    <source>
        <dbReference type="ARBA" id="ARBA00038437"/>
    </source>
</evidence>
<dbReference type="InterPro" id="IPR014001">
    <property type="entry name" value="Helicase_ATP-bd"/>
</dbReference>
<dbReference type="Pfam" id="PF22590">
    <property type="entry name" value="Cas3-like_C_2"/>
    <property type="match status" value="1"/>
</dbReference>
<dbReference type="OrthoDB" id="9810236at2"/>
<dbReference type="GO" id="GO:0003676">
    <property type="term" value="F:nucleic acid binding"/>
    <property type="evidence" value="ECO:0007669"/>
    <property type="project" value="InterPro"/>
</dbReference>
<proteinExistence type="inferred from homology"/>
<sequence>MQNISLNVRDFYKKYFQIDEPYEFQERIWDLILQGKNPLLVRAPTGSGKTEAVIAPFLAQFINNDFIIAPRLIYVLPMRVLVNGIAQRIKKYAERISPNISVEIQHGDIPDSPFFIADIIVTTLDQFLYGFARASRQVGYHIDVPAGSIASSLVVFDEAHMYRDGFTFSIMRALMEILYRSNIPFVVMTATMPKTLEESLFERIEMDEEQKIFADLPSSSKIKITLIDKPLFSKEDINLSDELLEKIKKKKTLIVANQVKRAQKIYEKIKLRLDLRDEEIVLLHSRFTKADRAFHETKALSLIPHKEDGKIVVPEGAGIVVSTQVLEAGIDFSAELLLTELAPADSLVQRSGRCARYNGQKGEMYIFPVEEENKGYLPYEKKCLEKTWEWLKNNPDFDIKDFNQVCNFVDFTLDYKANDYEAADTLIDLYECVLYADTEPRNIQLRKSKPVTIVILDIPDRSGEKIRKEVEAKYLEHLRNTTIKDVSFEIDTNIAWAWFKDRLIKYEIKWRYNENTKRNEFEVIDLFKMRTSREPEEEDPRINPFGIYVIPKAYYDPTLGVEKDGSPFI</sequence>
<dbReference type="RefSeq" id="WP_038060498.1">
    <property type="nucleotide sequence ID" value="NZ_CP008796.1"/>
</dbReference>
<dbReference type="PANTHER" id="PTHR47959:SF16">
    <property type="entry name" value="CRISPR-ASSOCIATED NUCLEASE_HELICASE CAS3-RELATED"/>
    <property type="match status" value="1"/>
</dbReference>
<dbReference type="InterPro" id="IPR054712">
    <property type="entry name" value="Cas3-like_dom"/>
</dbReference>
<dbReference type="SUPFAM" id="SSF52540">
    <property type="entry name" value="P-loop containing nucleoside triphosphate hydrolases"/>
    <property type="match status" value="1"/>
</dbReference>
<name>A0A075WTJ2_9BACT</name>
<dbReference type="AlphaFoldDB" id="A0A075WTJ2"/>
<dbReference type="STRING" id="289377.HL41_07715"/>